<name>A0AAE0IP85_9PEZI</name>
<comment type="caution">
    <text evidence="3">The sequence shown here is derived from an EMBL/GenBank/DDBJ whole genome shotgun (WGS) entry which is preliminary data.</text>
</comment>
<keyword evidence="2" id="KW-0472">Membrane</keyword>
<accession>A0AAE0IP85</accession>
<proteinExistence type="predicted"/>
<feature type="transmembrane region" description="Helical" evidence="2">
    <location>
        <begin position="208"/>
        <end position="228"/>
    </location>
</feature>
<gene>
    <name evidence="3" type="ORF">B0T19DRAFT_195599</name>
</gene>
<keyword evidence="2" id="KW-0812">Transmembrane</keyword>
<evidence type="ECO:0000313" key="3">
    <source>
        <dbReference type="EMBL" id="KAK3328604.1"/>
    </source>
</evidence>
<dbReference type="EMBL" id="JAUEPO010000003">
    <property type="protein sequence ID" value="KAK3328604.1"/>
    <property type="molecule type" value="Genomic_DNA"/>
</dbReference>
<sequence>MKVGGPMSKSADGVADAAPYREHPRGRHGCGPGQHDAPCFPAPFPLPVRVTKAAEDCTHHVGQDPMGCMSVRRIEPSGWNQENINANPTMSRESVVCLVSVVGYQIGFKEREEASRQKQTSKQAAALDRGSRLEGRRMACAMQCHVLHLALETYRHALHGTQANATRRVVIPTYLDSGALFLRFSFLFFLVAGWGIRDRPSWLTHTYIPLPFACTTHSLGYLSGAVAVRRKIRPIHPPAELLAQRAWRLCQRHACRIAAKCKLEGDLTFKGPEAGTIPGQIASVPCPLCARLIGSGNVQLSRTGWKCFVLQRCRRQAVLTATTWNDAGLISLPR</sequence>
<keyword evidence="4" id="KW-1185">Reference proteome</keyword>
<feature type="transmembrane region" description="Helical" evidence="2">
    <location>
        <begin position="177"/>
        <end position="196"/>
    </location>
</feature>
<protein>
    <submittedName>
        <fullName evidence="3">Uncharacterized protein</fullName>
    </submittedName>
</protein>
<evidence type="ECO:0000256" key="2">
    <source>
        <dbReference type="SAM" id="Phobius"/>
    </source>
</evidence>
<reference evidence="3" key="2">
    <citation type="submission" date="2023-06" db="EMBL/GenBank/DDBJ databases">
        <authorList>
            <consortium name="Lawrence Berkeley National Laboratory"/>
            <person name="Haridas S."/>
            <person name="Hensen N."/>
            <person name="Bonometti L."/>
            <person name="Westerberg I."/>
            <person name="Brannstrom I.O."/>
            <person name="Guillou S."/>
            <person name="Cros-Aarteil S."/>
            <person name="Calhoun S."/>
            <person name="Kuo A."/>
            <person name="Mondo S."/>
            <person name="Pangilinan J."/>
            <person name="Riley R."/>
            <person name="Labutti K."/>
            <person name="Andreopoulos B."/>
            <person name="Lipzen A."/>
            <person name="Chen C."/>
            <person name="Yanf M."/>
            <person name="Daum C."/>
            <person name="Ng V."/>
            <person name="Clum A."/>
            <person name="Steindorff A."/>
            <person name="Ohm R."/>
            <person name="Martin F."/>
            <person name="Silar P."/>
            <person name="Natvig D."/>
            <person name="Lalanne C."/>
            <person name="Gautier V."/>
            <person name="Ament-Velasquez S.L."/>
            <person name="Kruys A."/>
            <person name="Hutchinson M.I."/>
            <person name="Powell A.J."/>
            <person name="Barry K."/>
            <person name="Miller A.N."/>
            <person name="Grigoriev I.V."/>
            <person name="Debuchy R."/>
            <person name="Gladieux P."/>
            <person name="Thoren M.H."/>
            <person name="Johannesson H."/>
        </authorList>
    </citation>
    <scope>NUCLEOTIDE SEQUENCE</scope>
    <source>
        <strain evidence="3">SMH4131-1</strain>
    </source>
</reference>
<keyword evidence="2" id="KW-1133">Transmembrane helix</keyword>
<evidence type="ECO:0000256" key="1">
    <source>
        <dbReference type="SAM" id="MobiDB-lite"/>
    </source>
</evidence>
<reference evidence="3" key="1">
    <citation type="journal article" date="2023" name="Mol. Phylogenet. Evol.">
        <title>Genome-scale phylogeny and comparative genomics of the fungal order Sordariales.</title>
        <authorList>
            <person name="Hensen N."/>
            <person name="Bonometti L."/>
            <person name="Westerberg I."/>
            <person name="Brannstrom I.O."/>
            <person name="Guillou S."/>
            <person name="Cros-Aarteil S."/>
            <person name="Calhoun S."/>
            <person name="Haridas S."/>
            <person name="Kuo A."/>
            <person name="Mondo S."/>
            <person name="Pangilinan J."/>
            <person name="Riley R."/>
            <person name="LaButti K."/>
            <person name="Andreopoulos B."/>
            <person name="Lipzen A."/>
            <person name="Chen C."/>
            <person name="Yan M."/>
            <person name="Daum C."/>
            <person name="Ng V."/>
            <person name="Clum A."/>
            <person name="Steindorff A."/>
            <person name="Ohm R.A."/>
            <person name="Martin F."/>
            <person name="Silar P."/>
            <person name="Natvig D.O."/>
            <person name="Lalanne C."/>
            <person name="Gautier V."/>
            <person name="Ament-Velasquez S.L."/>
            <person name="Kruys A."/>
            <person name="Hutchinson M.I."/>
            <person name="Powell A.J."/>
            <person name="Barry K."/>
            <person name="Miller A.N."/>
            <person name="Grigoriev I.V."/>
            <person name="Debuchy R."/>
            <person name="Gladieux P."/>
            <person name="Hiltunen Thoren M."/>
            <person name="Johannesson H."/>
        </authorList>
    </citation>
    <scope>NUCLEOTIDE SEQUENCE</scope>
    <source>
        <strain evidence="3">SMH4131-1</strain>
    </source>
</reference>
<dbReference type="Proteomes" id="UP001286456">
    <property type="component" value="Unassembled WGS sequence"/>
</dbReference>
<feature type="region of interest" description="Disordered" evidence="1">
    <location>
        <begin position="1"/>
        <end position="34"/>
    </location>
</feature>
<evidence type="ECO:0000313" key="4">
    <source>
        <dbReference type="Proteomes" id="UP001286456"/>
    </source>
</evidence>
<dbReference type="AlphaFoldDB" id="A0AAE0IP85"/>
<organism evidence="3 4">
    <name type="scientific">Cercophora scortea</name>
    <dbReference type="NCBI Taxonomy" id="314031"/>
    <lineage>
        <taxon>Eukaryota</taxon>
        <taxon>Fungi</taxon>
        <taxon>Dikarya</taxon>
        <taxon>Ascomycota</taxon>
        <taxon>Pezizomycotina</taxon>
        <taxon>Sordariomycetes</taxon>
        <taxon>Sordariomycetidae</taxon>
        <taxon>Sordariales</taxon>
        <taxon>Lasiosphaeriaceae</taxon>
        <taxon>Cercophora</taxon>
    </lineage>
</organism>